<feature type="non-terminal residue" evidence="9">
    <location>
        <position position="186"/>
    </location>
</feature>
<accession>A0A6J4KZT9</accession>
<comment type="catalytic activity">
    <reaction evidence="6">
        <text>L-tryptophan + O2 = indole-3-acetamide + CO2 + H2O</text>
        <dbReference type="Rhea" id="RHEA:16165"/>
        <dbReference type="ChEBI" id="CHEBI:15377"/>
        <dbReference type="ChEBI" id="CHEBI:15379"/>
        <dbReference type="ChEBI" id="CHEBI:16031"/>
        <dbReference type="ChEBI" id="CHEBI:16526"/>
        <dbReference type="ChEBI" id="CHEBI:57912"/>
        <dbReference type="EC" id="1.13.12.3"/>
    </reaction>
</comment>
<evidence type="ECO:0000256" key="7">
    <source>
        <dbReference type="SAM" id="SignalP"/>
    </source>
</evidence>
<dbReference type="PANTHER" id="PTHR10742">
    <property type="entry name" value="FLAVIN MONOAMINE OXIDASE"/>
    <property type="match status" value="1"/>
</dbReference>
<evidence type="ECO:0000256" key="1">
    <source>
        <dbReference type="ARBA" id="ARBA00004814"/>
    </source>
</evidence>
<evidence type="ECO:0000256" key="4">
    <source>
        <dbReference type="ARBA" id="ARBA00017871"/>
    </source>
</evidence>
<dbReference type="PRINTS" id="PR00419">
    <property type="entry name" value="ADXRDTASE"/>
</dbReference>
<dbReference type="PROSITE" id="PS51318">
    <property type="entry name" value="TAT"/>
    <property type="match status" value="1"/>
</dbReference>
<sequence>MTQITRRSLLAGAAALAAVRPAAASDVDVAIVGAGAAGLAAAKVFLRAGRSVAVLEARSRIGGRVFTDRSLGLPFEAGAQYIHWAERNPWKRIATEMQAELADEAGGAPPLVFRNGAPIPDEERLRRRGSFSLVWRLINADQGLDRSFAEAIGPAPVELSDAAAGITLFSLGEDPERVSVADYQQL</sequence>
<keyword evidence="5" id="KW-0073">Auxin biosynthesis</keyword>
<keyword evidence="7" id="KW-0732">Signal</keyword>
<dbReference type="InterPro" id="IPR036188">
    <property type="entry name" value="FAD/NAD-bd_sf"/>
</dbReference>
<dbReference type="InterPro" id="IPR050281">
    <property type="entry name" value="Flavin_monoamine_oxidase"/>
</dbReference>
<feature type="signal peptide" evidence="7">
    <location>
        <begin position="1"/>
        <end position="24"/>
    </location>
</feature>
<comment type="similarity">
    <text evidence="2">Belongs to the tryptophan 2-monooxygenase family.</text>
</comment>
<feature type="domain" description="Amine oxidase" evidence="8">
    <location>
        <begin position="37"/>
        <end position="101"/>
    </location>
</feature>
<dbReference type="EMBL" id="CADCUC010000173">
    <property type="protein sequence ID" value="CAA9318944.1"/>
    <property type="molecule type" value="Genomic_DNA"/>
</dbReference>
<evidence type="ECO:0000256" key="2">
    <source>
        <dbReference type="ARBA" id="ARBA00005833"/>
    </source>
</evidence>
<gene>
    <name evidence="9" type="ORF">AVDCRST_MAG90-905</name>
</gene>
<dbReference type="GO" id="GO:0009851">
    <property type="term" value="P:auxin biosynthetic process"/>
    <property type="evidence" value="ECO:0007669"/>
    <property type="project" value="UniProtKB-KW"/>
</dbReference>
<evidence type="ECO:0000256" key="5">
    <source>
        <dbReference type="ARBA" id="ARBA00023070"/>
    </source>
</evidence>
<protein>
    <recommendedName>
        <fullName evidence="4">Tryptophan 2-monooxygenase</fullName>
        <ecNumber evidence="3">1.13.12.3</ecNumber>
    </recommendedName>
</protein>
<dbReference type="Pfam" id="PF01593">
    <property type="entry name" value="Amino_oxidase"/>
    <property type="match status" value="1"/>
</dbReference>
<comment type="pathway">
    <text evidence="1">Plant hormone metabolism; auxin biosynthesis.</text>
</comment>
<proteinExistence type="inferred from homology"/>
<dbReference type="AlphaFoldDB" id="A0A6J4KZT9"/>
<dbReference type="SUPFAM" id="SSF51905">
    <property type="entry name" value="FAD/NAD(P)-binding domain"/>
    <property type="match status" value="1"/>
</dbReference>
<dbReference type="Gene3D" id="3.50.50.60">
    <property type="entry name" value="FAD/NAD(P)-binding domain"/>
    <property type="match status" value="1"/>
</dbReference>
<dbReference type="PANTHER" id="PTHR10742:SF410">
    <property type="entry name" value="LYSINE-SPECIFIC HISTONE DEMETHYLASE 2"/>
    <property type="match status" value="1"/>
</dbReference>
<evidence type="ECO:0000256" key="3">
    <source>
        <dbReference type="ARBA" id="ARBA00012535"/>
    </source>
</evidence>
<feature type="chain" id="PRO_5026832636" description="Tryptophan 2-monooxygenase" evidence="7">
    <location>
        <begin position="25"/>
        <end position="186"/>
    </location>
</feature>
<dbReference type="GO" id="GO:0050361">
    <property type="term" value="F:tryptophan 2-monooxygenase activity"/>
    <property type="evidence" value="ECO:0007669"/>
    <property type="project" value="UniProtKB-EC"/>
</dbReference>
<dbReference type="InterPro" id="IPR002937">
    <property type="entry name" value="Amino_oxidase"/>
</dbReference>
<evidence type="ECO:0000313" key="9">
    <source>
        <dbReference type="EMBL" id="CAA9318944.1"/>
    </source>
</evidence>
<evidence type="ECO:0000259" key="8">
    <source>
        <dbReference type="Pfam" id="PF01593"/>
    </source>
</evidence>
<dbReference type="InterPro" id="IPR006311">
    <property type="entry name" value="TAT_signal"/>
</dbReference>
<evidence type="ECO:0000256" key="6">
    <source>
        <dbReference type="ARBA" id="ARBA00047321"/>
    </source>
</evidence>
<reference evidence="9" key="1">
    <citation type="submission" date="2020-02" db="EMBL/GenBank/DDBJ databases">
        <authorList>
            <person name="Meier V. D."/>
        </authorList>
    </citation>
    <scope>NUCLEOTIDE SEQUENCE</scope>
    <source>
        <strain evidence="9">AVDCRST_MAG90</strain>
    </source>
</reference>
<name>A0A6J4KZT9_9HYPH</name>
<organism evidence="9">
    <name type="scientific">uncultured Microvirga sp</name>
    <dbReference type="NCBI Taxonomy" id="412392"/>
    <lineage>
        <taxon>Bacteria</taxon>
        <taxon>Pseudomonadati</taxon>
        <taxon>Pseudomonadota</taxon>
        <taxon>Alphaproteobacteria</taxon>
        <taxon>Hyphomicrobiales</taxon>
        <taxon>Methylobacteriaceae</taxon>
        <taxon>Microvirga</taxon>
        <taxon>environmental samples</taxon>
    </lineage>
</organism>
<dbReference type="EC" id="1.13.12.3" evidence="3"/>